<feature type="domain" description="AtuA-like ferredoxin-fold" evidence="1">
    <location>
        <begin position="9"/>
        <end position="106"/>
    </location>
</feature>
<reference evidence="3" key="1">
    <citation type="journal article" date="2019" name="Int. J. Syst. Evol. Microbiol.">
        <title>The Global Catalogue of Microorganisms (GCM) 10K type strain sequencing project: providing services to taxonomists for standard genome sequencing and annotation.</title>
        <authorList>
            <consortium name="The Broad Institute Genomics Platform"/>
            <consortium name="The Broad Institute Genome Sequencing Center for Infectious Disease"/>
            <person name="Wu L."/>
            <person name="Ma J."/>
        </authorList>
    </citation>
    <scope>NUCLEOTIDE SEQUENCE [LARGE SCALE GENOMIC DNA]</scope>
    <source>
        <strain evidence="3">NBRC 112416</strain>
    </source>
</reference>
<proteinExistence type="predicted"/>
<name>A0ABQ5W8K2_9HYPH</name>
<keyword evidence="3" id="KW-1185">Reference proteome</keyword>
<dbReference type="PANTHER" id="PTHR47708">
    <property type="match status" value="1"/>
</dbReference>
<comment type="caution">
    <text evidence="2">The sequence shown here is derived from an EMBL/GenBank/DDBJ whole genome shotgun (WGS) entry which is preliminary data.</text>
</comment>
<protein>
    <recommendedName>
        <fullName evidence="1">AtuA-like ferredoxin-fold domain-containing protein</fullName>
    </recommendedName>
</protein>
<sequence length="126" mass="13814">MNLPVRVFKLHEIAHGRSGDKGNRLNVNVIAYEAHHWPVLLAEVTSERVAALFAHRNVTRVTRYELPRLNALNFVIEDALEGGVNSSLAVDTHGKCLSYLVLGLDVRVPVEPGEGASLKPALQSAR</sequence>
<organism evidence="2 3">
    <name type="scientific">Devosia nitrariae</name>
    <dbReference type="NCBI Taxonomy" id="2071872"/>
    <lineage>
        <taxon>Bacteria</taxon>
        <taxon>Pseudomonadati</taxon>
        <taxon>Pseudomonadota</taxon>
        <taxon>Alphaproteobacteria</taxon>
        <taxon>Hyphomicrobiales</taxon>
        <taxon>Devosiaceae</taxon>
        <taxon>Devosia</taxon>
    </lineage>
</organism>
<evidence type="ECO:0000313" key="3">
    <source>
        <dbReference type="Proteomes" id="UP001156691"/>
    </source>
</evidence>
<accession>A0ABQ5W8K2</accession>
<evidence type="ECO:0000259" key="1">
    <source>
        <dbReference type="Pfam" id="PF23544"/>
    </source>
</evidence>
<dbReference type="Pfam" id="PF23544">
    <property type="entry name" value="AtuA_ferredoxin"/>
    <property type="match status" value="1"/>
</dbReference>
<dbReference type="RefSeq" id="WP_348523239.1">
    <property type="nucleotide sequence ID" value="NZ_BSNS01000020.1"/>
</dbReference>
<dbReference type="PANTHER" id="PTHR47708:SF2">
    <property type="entry name" value="SI:CH73-132F6.5"/>
    <property type="match status" value="1"/>
</dbReference>
<dbReference type="EMBL" id="BSNS01000020">
    <property type="protein sequence ID" value="GLQ56435.1"/>
    <property type="molecule type" value="Genomic_DNA"/>
</dbReference>
<dbReference type="Proteomes" id="UP001156691">
    <property type="component" value="Unassembled WGS sequence"/>
</dbReference>
<dbReference type="InterPro" id="IPR056362">
    <property type="entry name" value="AtuA-like_ferredoxin_dom"/>
</dbReference>
<gene>
    <name evidence="2" type="ORF">GCM10010862_36940</name>
</gene>
<evidence type="ECO:0000313" key="2">
    <source>
        <dbReference type="EMBL" id="GLQ56435.1"/>
    </source>
</evidence>